<feature type="transmembrane region" description="Helical" evidence="2">
    <location>
        <begin position="278"/>
        <end position="296"/>
    </location>
</feature>
<dbReference type="AlphaFoldDB" id="A0A197K8J8"/>
<dbReference type="STRING" id="1314771.A0A197K8J8"/>
<keyword evidence="6" id="KW-1185">Reference proteome</keyword>
<proteinExistence type="predicted"/>
<organism evidence="5 6">
    <name type="scientific">Linnemannia elongata AG-77</name>
    <dbReference type="NCBI Taxonomy" id="1314771"/>
    <lineage>
        <taxon>Eukaryota</taxon>
        <taxon>Fungi</taxon>
        <taxon>Fungi incertae sedis</taxon>
        <taxon>Mucoromycota</taxon>
        <taxon>Mortierellomycotina</taxon>
        <taxon>Mortierellomycetes</taxon>
        <taxon>Mortierellales</taxon>
        <taxon>Mortierellaceae</taxon>
        <taxon>Linnemannia</taxon>
    </lineage>
</organism>
<evidence type="ECO:0000259" key="4">
    <source>
        <dbReference type="Pfam" id="PF23317"/>
    </source>
</evidence>
<dbReference type="Pfam" id="PF23190">
    <property type="entry name" value="LHD_TRPY1"/>
    <property type="match status" value="1"/>
</dbReference>
<protein>
    <submittedName>
        <fullName evidence="5">Uncharacterized protein</fullName>
    </submittedName>
</protein>
<feature type="transmembrane region" description="Helical" evidence="2">
    <location>
        <begin position="385"/>
        <end position="406"/>
    </location>
</feature>
<keyword evidence="2" id="KW-1133">Transmembrane helix</keyword>
<keyword evidence="2" id="KW-0472">Membrane</keyword>
<dbReference type="Pfam" id="PF23317">
    <property type="entry name" value="YVC1_C"/>
    <property type="match status" value="1"/>
</dbReference>
<feature type="region of interest" description="Disordered" evidence="1">
    <location>
        <begin position="1"/>
        <end position="35"/>
    </location>
</feature>
<feature type="transmembrane region" description="Helical" evidence="2">
    <location>
        <begin position="308"/>
        <end position="333"/>
    </location>
</feature>
<dbReference type="InterPro" id="IPR052971">
    <property type="entry name" value="TRP_calcium_channel"/>
</dbReference>
<feature type="domain" description="Calcium channel YVC1-like C-terminal transmembrane" evidence="4">
    <location>
        <begin position="255"/>
        <end position="534"/>
    </location>
</feature>
<feature type="transmembrane region" description="Helical" evidence="2">
    <location>
        <begin position="500"/>
        <end position="519"/>
    </location>
</feature>
<feature type="region of interest" description="Disordered" evidence="1">
    <location>
        <begin position="646"/>
        <end position="666"/>
    </location>
</feature>
<feature type="transmembrane region" description="Helical" evidence="2">
    <location>
        <begin position="441"/>
        <end position="465"/>
    </location>
</feature>
<dbReference type="EMBL" id="KV442019">
    <property type="protein sequence ID" value="OAQ33820.1"/>
    <property type="molecule type" value="Genomic_DNA"/>
</dbReference>
<evidence type="ECO:0000313" key="5">
    <source>
        <dbReference type="EMBL" id="OAQ33820.1"/>
    </source>
</evidence>
<name>A0A197K8J8_9FUNG</name>
<dbReference type="PANTHER" id="PTHR35859:SF1">
    <property type="entry name" value="NONSELECTIVE CATION CHANNEL PROTEIN"/>
    <property type="match status" value="1"/>
</dbReference>
<gene>
    <name evidence="5" type="ORF">K457DRAFT_15024</name>
</gene>
<feature type="transmembrane region" description="Helical" evidence="2">
    <location>
        <begin position="250"/>
        <end position="266"/>
    </location>
</feature>
<evidence type="ECO:0000313" key="6">
    <source>
        <dbReference type="Proteomes" id="UP000078512"/>
    </source>
</evidence>
<dbReference type="Proteomes" id="UP000078512">
    <property type="component" value="Unassembled WGS sequence"/>
</dbReference>
<feature type="compositionally biased region" description="Basic and acidic residues" evidence="1">
    <location>
        <begin position="19"/>
        <end position="35"/>
    </location>
</feature>
<dbReference type="OrthoDB" id="301415at2759"/>
<evidence type="ECO:0000256" key="1">
    <source>
        <dbReference type="SAM" id="MobiDB-lite"/>
    </source>
</evidence>
<dbReference type="InterPro" id="IPR056336">
    <property type="entry name" value="YVC1_C"/>
</dbReference>
<evidence type="ECO:0000256" key="2">
    <source>
        <dbReference type="SAM" id="Phobius"/>
    </source>
</evidence>
<dbReference type="InterPro" id="IPR056337">
    <property type="entry name" value="LHD_YVC1"/>
</dbReference>
<evidence type="ECO:0000259" key="3">
    <source>
        <dbReference type="Pfam" id="PF23190"/>
    </source>
</evidence>
<dbReference type="PANTHER" id="PTHR35859">
    <property type="entry name" value="NONSELECTIVE CATION CHANNEL PROTEIN"/>
    <property type="match status" value="1"/>
</dbReference>
<feature type="domain" description="YVC1 N-terminal linker helical" evidence="3">
    <location>
        <begin position="71"/>
        <end position="226"/>
    </location>
</feature>
<feature type="compositionally biased region" description="Basic and acidic residues" evidence="1">
    <location>
        <begin position="1"/>
        <end position="11"/>
    </location>
</feature>
<reference evidence="5 6" key="1">
    <citation type="submission" date="2016-05" db="EMBL/GenBank/DDBJ databases">
        <title>Genome sequencing reveals origins of a unique bacterial endosymbiosis in the earliest lineages of terrestrial Fungi.</title>
        <authorList>
            <consortium name="DOE Joint Genome Institute"/>
            <person name="Uehling J."/>
            <person name="Gryganskyi A."/>
            <person name="Hameed K."/>
            <person name="Tschaplinski T."/>
            <person name="Misztal P."/>
            <person name="Wu S."/>
            <person name="Desiro A."/>
            <person name="Vande Pol N."/>
            <person name="Du Z.-Y."/>
            <person name="Zienkiewicz A."/>
            <person name="Zienkiewicz K."/>
            <person name="Morin E."/>
            <person name="Tisserant E."/>
            <person name="Splivallo R."/>
            <person name="Hainaut M."/>
            <person name="Henrissat B."/>
            <person name="Ohm R."/>
            <person name="Kuo A."/>
            <person name="Yan J."/>
            <person name="Lipzen A."/>
            <person name="Nolan M."/>
            <person name="Labutti K."/>
            <person name="Barry K."/>
            <person name="Goldstein A."/>
            <person name="Labbe J."/>
            <person name="Schadt C."/>
            <person name="Tuskan G."/>
            <person name="Grigoriev I."/>
            <person name="Martin F."/>
            <person name="Vilgalys R."/>
            <person name="Bonito G."/>
        </authorList>
    </citation>
    <scope>NUCLEOTIDE SEQUENCE [LARGE SCALE GENOMIC DNA]</scope>
    <source>
        <strain evidence="5 6">AG-77</strain>
    </source>
</reference>
<feature type="transmembrane region" description="Helical" evidence="2">
    <location>
        <begin position="526"/>
        <end position="546"/>
    </location>
</feature>
<keyword evidence="2" id="KW-0812">Transmembrane</keyword>
<sequence>MADNDQDHEHTPLLQDQDNNDHEQHNHHDQRSHRDVVGNIRNLIENEIPNGHHINSSSSAPKRVHALLPRLFTLINSLVDCSNVEDEVVTDEVVEYLCSLGQEVVYGLLRCIETMVAEGQRDVGRKRLLDRRAEVCQVAAAAVTKAFVDKDRMGTYCHVLTRPYYAAGEERNTAENAIEIAIRVHATDFIADIEIQRCVQALWTGLILQVEDDESRIRFIEYNGLRRSRRGLMDWFDIGRLSVPKYQNNMKIALFIFFLAMYSFVVNNQSPSPNIIEWLMYVFVCGYIFEEFRLIFEGGTAFFLGSIWHWINIISYSMFMVSFSFRFTASYILTDKTKIEQYNDIAYDLQALLAVFLWVKTLSLLDGNQYFGTMVMVLQKMLKDGIMFFWLLAWVFIGFLQSFFALQKQKTKDLNAAFSLLVRGFLQDPDWELAEGLDNKYGFWVFALYLFLTSIILLNLLIALFNSSYTNITDSSEKEYLALFTFKVFSYLKSPDQFPYAAPFNLIEVFFVIPFSLILSKENYKSLNRVIMGTLFWIPVLTIAHGEQKRYEKLRDTNDDDDIQGGRRRYRHLTLDDISVEDLFMIESIEEDAAAVSGETAIQVANGEEGVVADAVFTGWKSYGPANESFADFQRRRVKENETRAKAAAAAARAEEASSSSDEDERADAAAAAAVASSASAGPAMSEALVQTLLASIARMEERQKEMETLLKQLTVPTEEPAAED</sequence>
<feature type="compositionally biased region" description="Low complexity" evidence="1">
    <location>
        <begin position="646"/>
        <end position="660"/>
    </location>
</feature>
<feature type="transmembrane region" description="Helical" evidence="2">
    <location>
        <begin position="345"/>
        <end position="365"/>
    </location>
</feature>
<accession>A0A197K8J8</accession>